<keyword evidence="3" id="KW-1185">Reference proteome</keyword>
<evidence type="ECO:0000256" key="1">
    <source>
        <dbReference type="SAM" id="MobiDB-lite"/>
    </source>
</evidence>
<name>A0ABM8B2Z5_9BACT</name>
<dbReference type="Proteomes" id="UP001317742">
    <property type="component" value="Chromosome"/>
</dbReference>
<evidence type="ECO:0000313" key="2">
    <source>
        <dbReference type="EMBL" id="BDQ38194.1"/>
    </source>
</evidence>
<proteinExistence type="predicted"/>
<feature type="region of interest" description="Disordered" evidence="1">
    <location>
        <begin position="139"/>
        <end position="161"/>
    </location>
</feature>
<gene>
    <name evidence="2" type="ORF">SYK_25540</name>
</gene>
<evidence type="ECO:0000313" key="3">
    <source>
        <dbReference type="Proteomes" id="UP001317742"/>
    </source>
</evidence>
<organism evidence="2 3">
    <name type="scientific">Pseudodesulfovibrio nedwellii</name>
    <dbReference type="NCBI Taxonomy" id="2973072"/>
    <lineage>
        <taxon>Bacteria</taxon>
        <taxon>Pseudomonadati</taxon>
        <taxon>Thermodesulfobacteriota</taxon>
        <taxon>Desulfovibrionia</taxon>
        <taxon>Desulfovibrionales</taxon>
        <taxon>Desulfovibrionaceae</taxon>
    </lineage>
</organism>
<dbReference type="EMBL" id="AP026709">
    <property type="protein sequence ID" value="BDQ38194.1"/>
    <property type="molecule type" value="Genomic_DNA"/>
</dbReference>
<reference evidence="2 3" key="1">
    <citation type="submission" date="2022-08" db="EMBL/GenBank/DDBJ databases">
        <title>Genome Sequence of the sulphate-reducing bacterium, Pseudodesulfovibrio sp. SYK.</title>
        <authorList>
            <person name="Kondo R."/>
            <person name="Kataoka T."/>
        </authorList>
    </citation>
    <scope>NUCLEOTIDE SEQUENCE [LARGE SCALE GENOMIC DNA]</scope>
    <source>
        <strain evidence="2 3">SYK</strain>
    </source>
</reference>
<accession>A0ABM8B2Z5</accession>
<protein>
    <submittedName>
        <fullName evidence="2">Uncharacterized protein</fullName>
    </submittedName>
</protein>
<dbReference type="RefSeq" id="WP_281760699.1">
    <property type="nucleotide sequence ID" value="NZ_AP026709.1"/>
</dbReference>
<sequence length="251" mass="27902">MKDLLNSDKYTSIKTSNMTGAVGRQWLEYADGIFEPVRKDGNLNKKYHDNKCSLDWWVVDKPTDWNPLTEGKKVSLNHDYGQEGKPGAKVRLKPLGTARPGDNERNRQTMELRYEDMGKHKPQLFASKTTLGQGSAALQEHGINPNQGSGHERRPPSSSRDAACMEKANMDKGDSEYTRWLLEIKKNPPWKSKEKTPTEKVQSVTHPLGEEVGVTILQELLRNSGPAGRALGKGLGPVGIALDVLDGSEVW</sequence>